<dbReference type="EMBL" id="CP045096">
    <property type="protein sequence ID" value="QFQ97066.1"/>
    <property type="molecule type" value="Genomic_DNA"/>
</dbReference>
<evidence type="ECO:0000313" key="8">
    <source>
        <dbReference type="EMBL" id="QFQ99125.1"/>
    </source>
</evidence>
<dbReference type="EMBL" id="CP045096">
    <property type="protein sequence ID" value="QFQ95417.1"/>
    <property type="molecule type" value="Genomic_DNA"/>
</dbReference>
<sequence length="392" mass="43877">MTVEQVESWSEGVAGLHARFAHRFGRSEPRERALDYLNGLVAPLEKKNGWTLSEQVGQLRPDGVQRLLNHSDWDENAVRDDVRDFVVETIGAKNAVLICDDTGFLKKGTKSAGVQRQYTGTAGRTENCQIGTFLAYASARGRALIDRELYIPVSWTDDRERCRAAGIDDEIPFATKNEHCKWMLQRAVDAGIPFAWVTADEAYGQVKHLRVWLEERRIAHVLATKVNDTVTTADGGDARVDQLVAALPRQAWKRVSGGQGAHGERIYDWARVAIRPYWENGFGHWVLARRSISDPTEIAYYVCYGSVASRLKDLVKVAAARWAVEECFQTAKGECGLDHYQVRLYRAWYRHITLAMAALAYLTAVRAAEAAKGAERTTSKTSYPSASRRSAD</sequence>
<dbReference type="KEGG" id="sphv:F9278_41485"/>
<evidence type="ECO:0000313" key="13">
    <source>
        <dbReference type="EMBL" id="QFR00655.1"/>
    </source>
</evidence>
<dbReference type="InterPro" id="IPR039365">
    <property type="entry name" value="IS701-like"/>
</dbReference>
<evidence type="ECO:0000313" key="7">
    <source>
        <dbReference type="EMBL" id="QFQ98075.1"/>
    </source>
</evidence>
<dbReference type="EMBL" id="CP045096">
    <property type="protein sequence ID" value="QFQ96462.1"/>
    <property type="molecule type" value="Genomic_DNA"/>
</dbReference>
<dbReference type="KEGG" id="sphv:F9278_37360"/>
<feature type="domain" description="Transposase IS701-like DDE" evidence="1">
    <location>
        <begin position="20"/>
        <end position="230"/>
    </location>
</feature>
<evidence type="ECO:0000313" key="11">
    <source>
        <dbReference type="EMBL" id="QFR00208.1"/>
    </source>
</evidence>
<evidence type="ECO:0000313" key="14">
    <source>
        <dbReference type="EMBL" id="QFR00918.1"/>
    </source>
</evidence>
<organism evidence="10 17">
    <name type="scientific">Streptomyces phaeolivaceus</name>
    <dbReference type="NCBI Taxonomy" id="2653200"/>
    <lineage>
        <taxon>Bacteria</taxon>
        <taxon>Bacillati</taxon>
        <taxon>Actinomycetota</taxon>
        <taxon>Actinomycetes</taxon>
        <taxon>Kitasatosporales</taxon>
        <taxon>Streptomycetaceae</taxon>
        <taxon>Streptomyces</taxon>
    </lineage>
</organism>
<dbReference type="KEGG" id="sphv:F9278_03570"/>
<dbReference type="KEGG" id="sphv:F9278_31850"/>
<dbReference type="KEGG" id="sphv:F9278_08920"/>
<dbReference type="KEGG" id="sphv:F9278_33130"/>
<dbReference type="SUPFAM" id="SSF53098">
    <property type="entry name" value="Ribonuclease H-like"/>
    <property type="match status" value="1"/>
</dbReference>
<dbReference type="EMBL" id="CP045096">
    <property type="protein sequence ID" value="QFR01583.1"/>
    <property type="molecule type" value="Genomic_DNA"/>
</dbReference>
<evidence type="ECO:0000313" key="3">
    <source>
        <dbReference type="EMBL" id="QFQ96302.1"/>
    </source>
</evidence>
<dbReference type="KEGG" id="sphv:F9278_26620"/>
<dbReference type="NCBIfam" id="NF033540">
    <property type="entry name" value="transpos_IS701"/>
    <property type="match status" value="1"/>
</dbReference>
<dbReference type="InterPro" id="IPR038721">
    <property type="entry name" value="IS701-like_DDE_dom"/>
</dbReference>
<evidence type="ECO:0000313" key="10">
    <source>
        <dbReference type="EMBL" id="QFR00171.1"/>
    </source>
</evidence>
<dbReference type="RefSeq" id="WP_152166950.1">
    <property type="nucleotide sequence ID" value="NZ_CP045096.1"/>
</dbReference>
<dbReference type="InterPro" id="IPR012337">
    <property type="entry name" value="RNaseH-like_sf"/>
</dbReference>
<dbReference type="PANTHER" id="PTHR33627">
    <property type="entry name" value="TRANSPOSASE"/>
    <property type="match status" value="1"/>
</dbReference>
<proteinExistence type="predicted"/>
<dbReference type="EMBL" id="CP045096">
    <property type="protein sequence ID" value="QFR00918.1"/>
    <property type="molecule type" value="Genomic_DNA"/>
</dbReference>
<evidence type="ECO:0000313" key="16">
    <source>
        <dbReference type="EMBL" id="QFR01583.1"/>
    </source>
</evidence>
<dbReference type="EMBL" id="CP045096">
    <property type="protein sequence ID" value="QFR00208.1"/>
    <property type="molecule type" value="Genomic_DNA"/>
</dbReference>
<dbReference type="EMBL" id="CP045096">
    <property type="protein sequence ID" value="QFR00655.1"/>
    <property type="molecule type" value="Genomic_DNA"/>
</dbReference>
<dbReference type="PANTHER" id="PTHR33627:SF1">
    <property type="entry name" value="TRANSPOSASE"/>
    <property type="match status" value="1"/>
</dbReference>
<evidence type="ECO:0000313" key="17">
    <source>
        <dbReference type="Proteomes" id="UP000327294"/>
    </source>
</evidence>
<name>A0A5P8KAX7_9ACTN</name>
<dbReference type="KEGG" id="sphv:F9278_35800"/>
<evidence type="ECO:0000313" key="15">
    <source>
        <dbReference type="EMBL" id="QFR00984.1"/>
    </source>
</evidence>
<dbReference type="EMBL" id="CP045096">
    <property type="protein sequence ID" value="QFQ99125.1"/>
    <property type="molecule type" value="Genomic_DNA"/>
</dbReference>
<dbReference type="KEGG" id="sphv:F9278_19755"/>
<dbReference type="EMBL" id="CP045096">
    <property type="protein sequence ID" value="QFQ99996.1"/>
    <property type="molecule type" value="Genomic_DNA"/>
</dbReference>
<evidence type="ECO:0000313" key="4">
    <source>
        <dbReference type="EMBL" id="QFQ96462.1"/>
    </source>
</evidence>
<keyword evidence="17" id="KW-1185">Reference proteome</keyword>
<dbReference type="KEGG" id="sphv:F9278_12210"/>
<evidence type="ECO:0000313" key="6">
    <source>
        <dbReference type="EMBL" id="QFQ97066.1"/>
    </source>
</evidence>
<dbReference type="Proteomes" id="UP000327294">
    <property type="component" value="Chromosome"/>
</dbReference>
<dbReference type="EMBL" id="CP045096">
    <property type="protein sequence ID" value="QFR00492.1"/>
    <property type="molecule type" value="Genomic_DNA"/>
</dbReference>
<evidence type="ECO:0000259" key="1">
    <source>
        <dbReference type="Pfam" id="PF13546"/>
    </source>
</evidence>
<dbReference type="KEGG" id="sphv:F9278_34805"/>
<dbReference type="EMBL" id="CP045096">
    <property type="protein sequence ID" value="QFR00984.1"/>
    <property type="molecule type" value="Genomic_DNA"/>
</dbReference>
<dbReference type="KEGG" id="sphv:F9278_13550"/>
<dbReference type="EMBL" id="CP045096">
    <property type="protein sequence ID" value="QFQ96302.1"/>
    <property type="molecule type" value="Genomic_DNA"/>
</dbReference>
<dbReference type="Pfam" id="PF13546">
    <property type="entry name" value="DDE_5"/>
    <property type="match status" value="1"/>
</dbReference>
<evidence type="ECO:0000313" key="2">
    <source>
        <dbReference type="EMBL" id="QFQ95417.1"/>
    </source>
</evidence>
<dbReference type="KEGG" id="sphv:F9278_37790"/>
<accession>A0A5P8KAX7</accession>
<dbReference type="AlphaFoldDB" id="A0A5P8KAX7"/>
<dbReference type="KEGG" id="sphv:F9278_32915"/>
<dbReference type="EMBL" id="CP045096">
    <property type="protein sequence ID" value="QFQ96854.1"/>
    <property type="molecule type" value="Genomic_DNA"/>
</dbReference>
<dbReference type="KEGG" id="sphv:F9278_09865"/>
<protein>
    <submittedName>
        <fullName evidence="10">IS701 family transposase</fullName>
    </submittedName>
</protein>
<evidence type="ECO:0000313" key="5">
    <source>
        <dbReference type="EMBL" id="QFQ96854.1"/>
    </source>
</evidence>
<evidence type="ECO:0000313" key="9">
    <source>
        <dbReference type="EMBL" id="QFQ99996.1"/>
    </source>
</evidence>
<dbReference type="EMBL" id="CP045096">
    <property type="protein sequence ID" value="QFR00171.1"/>
    <property type="molecule type" value="Genomic_DNA"/>
</dbReference>
<reference evidence="10 17" key="1">
    <citation type="submission" date="2019-10" db="EMBL/GenBank/DDBJ databases">
        <title>Streptomyces sp. strain GY16 isolated from leaves of Broussonetia papyrifera.</title>
        <authorList>
            <person name="Mo P."/>
        </authorList>
    </citation>
    <scope>NUCLEOTIDE SEQUENCE [LARGE SCALE GENOMIC DNA]</scope>
    <source>
        <strain evidence="10 17">GY16</strain>
    </source>
</reference>
<evidence type="ECO:0000313" key="12">
    <source>
        <dbReference type="EMBL" id="QFR00492.1"/>
    </source>
</evidence>
<dbReference type="EMBL" id="CP045096">
    <property type="protein sequence ID" value="QFQ98075.1"/>
    <property type="molecule type" value="Genomic_DNA"/>
</dbReference>
<gene>
    <name evidence="2" type="ORF">F9278_03570</name>
    <name evidence="3" type="ORF">F9278_08920</name>
    <name evidence="4" type="ORF">F9278_09865</name>
    <name evidence="5" type="ORF">F9278_12210</name>
    <name evidence="6" type="ORF">F9278_13550</name>
    <name evidence="7" type="ORF">F9278_19755</name>
    <name evidence="8" type="ORF">F9278_26620</name>
    <name evidence="9" type="ORF">F9278_31850</name>
    <name evidence="10" type="ORF">F9278_32915</name>
    <name evidence="11" type="ORF">F9278_33130</name>
    <name evidence="12" type="ORF">F9278_34805</name>
    <name evidence="13" type="ORF">F9278_35800</name>
    <name evidence="14" type="ORF">F9278_37360</name>
    <name evidence="15" type="ORF">F9278_37790</name>
    <name evidence="16" type="ORF">F9278_41485</name>
</gene>